<protein>
    <submittedName>
        <fullName evidence="9">N-acetyltransferase</fullName>
    </submittedName>
</protein>
<gene>
    <name evidence="9" type="ORF">CHU32_17265</name>
    <name evidence="8" type="ORF">CHU33_17165</name>
</gene>
<proteinExistence type="inferred from homology"/>
<evidence type="ECO:0000313" key="8">
    <source>
        <dbReference type="EMBL" id="POP42977.1"/>
    </source>
</evidence>
<dbReference type="EMBL" id="PQGE01000016">
    <property type="protein sequence ID" value="POP42977.1"/>
    <property type="molecule type" value="Genomic_DNA"/>
</dbReference>
<dbReference type="AlphaFoldDB" id="A0A2P5GLQ2"/>
<evidence type="ECO:0000313" key="10">
    <source>
        <dbReference type="Proteomes" id="UP000237073"/>
    </source>
</evidence>
<keyword evidence="10" id="KW-1185">Reference proteome</keyword>
<comment type="caution">
    <text evidence="9">The sequence shown here is derived from an EMBL/GenBank/DDBJ whole genome shotgun (WGS) entry which is preliminary data.</text>
</comment>
<evidence type="ECO:0000259" key="7">
    <source>
        <dbReference type="Pfam" id="PF13673"/>
    </source>
</evidence>
<keyword evidence="3" id="KW-1277">Toxin-antitoxin system</keyword>
<evidence type="ECO:0000256" key="4">
    <source>
        <dbReference type="ARBA" id="ARBA00022679"/>
    </source>
</evidence>
<dbReference type="Proteomes" id="UP000237073">
    <property type="component" value="Unassembled WGS sequence"/>
</dbReference>
<dbReference type="PANTHER" id="PTHR36449:SF1">
    <property type="entry name" value="ACETYLTRANSFERASE"/>
    <property type="match status" value="1"/>
</dbReference>
<reference evidence="10 11" key="1">
    <citation type="submission" date="2018-01" db="EMBL/GenBank/DDBJ databases">
        <title>Superficieibacter electus gen. nov., sp. nov., an extended-spectrum beta-lactamase possessing member of the Enterobacteriaceae family, isolated from intensive care unit surfaces.</title>
        <authorList>
            <person name="Potter R.F."/>
            <person name="D'Souza A.W."/>
        </authorList>
    </citation>
    <scope>NUCLEOTIDE SEQUENCE [LARGE SCALE GENOMIC DNA]</scope>
    <source>
        <strain evidence="9 11">BP-1</strain>
        <strain evidence="8 10">BP-2</strain>
    </source>
</reference>
<dbReference type="PANTHER" id="PTHR36449">
    <property type="entry name" value="ACETYLTRANSFERASE-RELATED"/>
    <property type="match status" value="1"/>
</dbReference>
<evidence type="ECO:0000256" key="3">
    <source>
        <dbReference type="ARBA" id="ARBA00022649"/>
    </source>
</evidence>
<accession>A0A2P5GLQ2</accession>
<dbReference type="Gene3D" id="3.40.630.30">
    <property type="match status" value="1"/>
</dbReference>
<dbReference type="Proteomes" id="UP000247005">
    <property type="component" value="Unassembled WGS sequence"/>
</dbReference>
<evidence type="ECO:0000313" key="11">
    <source>
        <dbReference type="Proteomes" id="UP000247005"/>
    </source>
</evidence>
<dbReference type="OrthoDB" id="9799147at2"/>
<comment type="similarity">
    <text evidence="1">Belongs to the acetyltransferase family. GNAT subfamily.</text>
</comment>
<dbReference type="InterPro" id="IPR016181">
    <property type="entry name" value="Acyl_CoA_acyltransferase"/>
</dbReference>
<organism evidence="9 11">
    <name type="scientific">Superficieibacter electus</name>
    <dbReference type="NCBI Taxonomy" id="2022662"/>
    <lineage>
        <taxon>Bacteria</taxon>
        <taxon>Pseudomonadati</taxon>
        <taxon>Pseudomonadota</taxon>
        <taxon>Gammaproteobacteria</taxon>
        <taxon>Enterobacterales</taxon>
        <taxon>Enterobacteriaceae</taxon>
        <taxon>Superficieibacter</taxon>
    </lineage>
</organism>
<name>A0A2P5GLQ2_9ENTR</name>
<dbReference type="GO" id="GO:0016746">
    <property type="term" value="F:acyltransferase activity"/>
    <property type="evidence" value="ECO:0007669"/>
    <property type="project" value="UniProtKB-KW"/>
</dbReference>
<dbReference type="Pfam" id="PF13673">
    <property type="entry name" value="Acetyltransf_10"/>
    <property type="match status" value="1"/>
</dbReference>
<dbReference type="SUPFAM" id="SSF55729">
    <property type="entry name" value="Acyl-CoA N-acyltransferases (Nat)"/>
    <property type="match status" value="1"/>
</dbReference>
<dbReference type="InterPro" id="IPR000182">
    <property type="entry name" value="GNAT_dom"/>
</dbReference>
<comment type="catalytic activity">
    <reaction evidence="6">
        <text>glycyl-tRNA(Gly) + acetyl-CoA = N-acetylglycyl-tRNA(Gly) + CoA + H(+)</text>
        <dbReference type="Rhea" id="RHEA:81867"/>
        <dbReference type="Rhea" id="RHEA-COMP:9683"/>
        <dbReference type="Rhea" id="RHEA-COMP:19766"/>
        <dbReference type="ChEBI" id="CHEBI:15378"/>
        <dbReference type="ChEBI" id="CHEBI:57287"/>
        <dbReference type="ChEBI" id="CHEBI:57288"/>
        <dbReference type="ChEBI" id="CHEBI:78522"/>
        <dbReference type="ChEBI" id="CHEBI:232036"/>
    </reaction>
</comment>
<evidence type="ECO:0000256" key="1">
    <source>
        <dbReference type="ARBA" id="ARBA00009342"/>
    </source>
</evidence>
<dbReference type="EMBL" id="PQGD01000014">
    <property type="protein sequence ID" value="POP46472.1"/>
    <property type="molecule type" value="Genomic_DNA"/>
</dbReference>
<dbReference type="RefSeq" id="WP_103677295.1">
    <property type="nucleotide sequence ID" value="NZ_PQGD01000014.1"/>
</dbReference>
<evidence type="ECO:0000313" key="9">
    <source>
        <dbReference type="EMBL" id="POP46472.1"/>
    </source>
</evidence>
<evidence type="ECO:0000256" key="2">
    <source>
        <dbReference type="ARBA" id="ARBA00022491"/>
    </source>
</evidence>
<keyword evidence="4 9" id="KW-0808">Transferase</keyword>
<feature type="domain" description="N-acetyltransferase" evidence="7">
    <location>
        <begin position="95"/>
        <end position="160"/>
    </location>
</feature>
<sequence>MEVMQTENKVIVCPYQWDITYPGNKHFDCGNAVINSFVRNSLKKNVKDGNCAAKVLVDSCSGELVGVCTFTGYSLSRERLPNVIAGSMPSDISVVRLVMLGISRRQQKQGYGLDLLCEFFAHVKTIHQVLPVKGIYLDADPAAINFYARLGFVQLNEPPNTFAAVPMFLAIQHILAA</sequence>
<keyword evidence="5" id="KW-0012">Acyltransferase</keyword>
<evidence type="ECO:0000256" key="5">
    <source>
        <dbReference type="ARBA" id="ARBA00023315"/>
    </source>
</evidence>
<evidence type="ECO:0000256" key="6">
    <source>
        <dbReference type="ARBA" id="ARBA00049880"/>
    </source>
</evidence>
<keyword evidence="2" id="KW-0678">Repressor</keyword>